<comment type="caution">
    <text evidence="2">The sequence shown here is derived from an EMBL/GenBank/DDBJ whole genome shotgun (WGS) entry which is preliminary data.</text>
</comment>
<reference evidence="2" key="1">
    <citation type="journal article" date="2015" name="Nature">
        <title>Complex archaea that bridge the gap between prokaryotes and eukaryotes.</title>
        <authorList>
            <person name="Spang A."/>
            <person name="Saw J.H."/>
            <person name="Jorgensen S.L."/>
            <person name="Zaremba-Niedzwiedzka K."/>
            <person name="Martijn J."/>
            <person name="Lind A.E."/>
            <person name="van Eijk R."/>
            <person name="Schleper C."/>
            <person name="Guy L."/>
            <person name="Ettema T.J."/>
        </authorList>
    </citation>
    <scope>NUCLEOTIDE SEQUENCE</scope>
</reference>
<gene>
    <name evidence="2" type="ORF">LCGC14_2556020</name>
</gene>
<evidence type="ECO:0000313" key="2">
    <source>
        <dbReference type="EMBL" id="KKL10420.1"/>
    </source>
</evidence>
<feature type="non-terminal residue" evidence="2">
    <location>
        <position position="1"/>
    </location>
</feature>
<protein>
    <submittedName>
        <fullName evidence="2">Uncharacterized protein</fullName>
    </submittedName>
</protein>
<feature type="compositionally biased region" description="Low complexity" evidence="1">
    <location>
        <begin position="81"/>
        <end position="95"/>
    </location>
</feature>
<feature type="region of interest" description="Disordered" evidence="1">
    <location>
        <begin position="1"/>
        <end position="24"/>
    </location>
</feature>
<evidence type="ECO:0000256" key="1">
    <source>
        <dbReference type="SAM" id="MobiDB-lite"/>
    </source>
</evidence>
<accession>A0A0F9AM07</accession>
<dbReference type="AlphaFoldDB" id="A0A0F9AM07"/>
<organism evidence="2">
    <name type="scientific">marine sediment metagenome</name>
    <dbReference type="NCBI Taxonomy" id="412755"/>
    <lineage>
        <taxon>unclassified sequences</taxon>
        <taxon>metagenomes</taxon>
        <taxon>ecological metagenomes</taxon>
    </lineage>
</organism>
<dbReference type="EMBL" id="LAZR01042069">
    <property type="protein sequence ID" value="KKL10420.1"/>
    <property type="molecule type" value="Genomic_DNA"/>
</dbReference>
<sequence length="151" mass="16049">LRHHQPGVPNPISPNAGCWEAGHESGTDADRCPCGADWESDGNGGRICLACGNNHPHAPSLLQEAVESSPSSPRGANAPDSQLSPPARSAAQASSKTAKDLFPEVQRDLGMVARKIDQLGDLSSGPDYQMVMDLLGKVSQALERWQIEDQK</sequence>
<proteinExistence type="predicted"/>
<name>A0A0F9AM07_9ZZZZ</name>
<feature type="region of interest" description="Disordered" evidence="1">
    <location>
        <begin position="63"/>
        <end position="102"/>
    </location>
</feature>